<dbReference type="Proteomes" id="UP000700596">
    <property type="component" value="Unassembled WGS sequence"/>
</dbReference>
<reference evidence="2" key="1">
    <citation type="journal article" date="2021" name="Nat. Commun.">
        <title>Genetic determinants of endophytism in the Arabidopsis root mycobiome.</title>
        <authorList>
            <person name="Mesny F."/>
            <person name="Miyauchi S."/>
            <person name="Thiergart T."/>
            <person name="Pickel B."/>
            <person name="Atanasova L."/>
            <person name="Karlsson M."/>
            <person name="Huettel B."/>
            <person name="Barry K.W."/>
            <person name="Haridas S."/>
            <person name="Chen C."/>
            <person name="Bauer D."/>
            <person name="Andreopoulos W."/>
            <person name="Pangilinan J."/>
            <person name="LaButti K."/>
            <person name="Riley R."/>
            <person name="Lipzen A."/>
            <person name="Clum A."/>
            <person name="Drula E."/>
            <person name="Henrissat B."/>
            <person name="Kohler A."/>
            <person name="Grigoriev I.V."/>
            <person name="Martin F.M."/>
            <person name="Hacquard S."/>
        </authorList>
    </citation>
    <scope>NUCLEOTIDE SEQUENCE</scope>
    <source>
        <strain evidence="2">MPI-CAGE-CH-0243</strain>
    </source>
</reference>
<evidence type="ECO:0000313" key="2">
    <source>
        <dbReference type="EMBL" id="KAH7115056.1"/>
    </source>
</evidence>
<feature type="chain" id="PRO_5040113805" description="Celp0028 effector like protein" evidence="1">
    <location>
        <begin position="19"/>
        <end position="250"/>
    </location>
</feature>
<comment type="caution">
    <text evidence="2">The sequence shown here is derived from an EMBL/GenBank/DDBJ whole genome shotgun (WGS) entry which is preliminary data.</text>
</comment>
<dbReference type="EMBL" id="JAGMWT010000016">
    <property type="protein sequence ID" value="KAH7115056.1"/>
    <property type="molecule type" value="Genomic_DNA"/>
</dbReference>
<sequence>MRVSQIIALASSAVLVAAVPNPRVTVGENDVILYGNGRYMKVRRDEYEELERARNSPTPPPMPCNLNGTLFHGPPSNETTNTTEPTAPLSKRWATNTIIVKNPHQRFLGWDVQMSAVVKGAPTTIYVTSGYEVSNSVSVGVSTTFTLVKDFLESSLEIDYTQSWTSSQAQQFEAEVPSGKYGAFVSNPWTDRQSGNVFRGVIGSEGELSYYQADSFNSKSFSSLAWVDGAIALCTGDTFPLQRCLGEGDL</sequence>
<name>A0A9P9D9C0_9PLEO</name>
<keyword evidence="1" id="KW-0732">Signal</keyword>
<accession>A0A9P9D9C0</accession>
<proteinExistence type="predicted"/>
<evidence type="ECO:0000256" key="1">
    <source>
        <dbReference type="SAM" id="SignalP"/>
    </source>
</evidence>
<gene>
    <name evidence="2" type="ORF">B0J11DRAFT_539745</name>
</gene>
<evidence type="ECO:0008006" key="4">
    <source>
        <dbReference type="Google" id="ProtNLM"/>
    </source>
</evidence>
<evidence type="ECO:0000313" key="3">
    <source>
        <dbReference type="Proteomes" id="UP000700596"/>
    </source>
</evidence>
<dbReference type="AlphaFoldDB" id="A0A9P9D9C0"/>
<protein>
    <recommendedName>
        <fullName evidence="4">Celp0028 effector like protein</fullName>
    </recommendedName>
</protein>
<feature type="signal peptide" evidence="1">
    <location>
        <begin position="1"/>
        <end position="18"/>
    </location>
</feature>
<dbReference type="OrthoDB" id="4831122at2759"/>
<organism evidence="2 3">
    <name type="scientific">Dendryphion nanum</name>
    <dbReference type="NCBI Taxonomy" id="256645"/>
    <lineage>
        <taxon>Eukaryota</taxon>
        <taxon>Fungi</taxon>
        <taxon>Dikarya</taxon>
        <taxon>Ascomycota</taxon>
        <taxon>Pezizomycotina</taxon>
        <taxon>Dothideomycetes</taxon>
        <taxon>Pleosporomycetidae</taxon>
        <taxon>Pleosporales</taxon>
        <taxon>Torulaceae</taxon>
        <taxon>Dendryphion</taxon>
    </lineage>
</organism>
<keyword evidence="3" id="KW-1185">Reference proteome</keyword>